<gene>
    <name evidence="3" type="ORF">CHU93_12015</name>
</gene>
<dbReference type="Pfam" id="PF07811">
    <property type="entry name" value="TadE"/>
    <property type="match status" value="1"/>
</dbReference>
<evidence type="ECO:0000313" key="3">
    <source>
        <dbReference type="EMBL" id="OYQ26513.1"/>
    </source>
</evidence>
<name>A0A255YBH6_9SPHN</name>
<organism evidence="3 4">
    <name type="scientific">Sandarakinorhabdus cyanobacteriorum</name>
    <dbReference type="NCBI Taxonomy" id="1981098"/>
    <lineage>
        <taxon>Bacteria</taxon>
        <taxon>Pseudomonadati</taxon>
        <taxon>Pseudomonadota</taxon>
        <taxon>Alphaproteobacteria</taxon>
        <taxon>Sphingomonadales</taxon>
        <taxon>Sphingosinicellaceae</taxon>
        <taxon>Sandarakinorhabdus</taxon>
    </lineage>
</organism>
<keyword evidence="1" id="KW-1133">Transmembrane helix</keyword>
<feature type="domain" description="TadE-like" evidence="2">
    <location>
        <begin position="79"/>
        <end position="116"/>
    </location>
</feature>
<proteinExistence type="predicted"/>
<evidence type="ECO:0000259" key="2">
    <source>
        <dbReference type="Pfam" id="PF07811"/>
    </source>
</evidence>
<dbReference type="Proteomes" id="UP000216991">
    <property type="component" value="Unassembled WGS sequence"/>
</dbReference>
<sequence length="193" mass="21633">MRRRAAGQHHGQLRHRPARPLCAVEHHRALHADLRLGQPVRWPRLKRRGHAGRRCRGARAMILRLARALRRDRRGNVSEFALTLPIWIIMVFAVFNIGRFFVARAGIQNGLGEAARAATLWPRQSNDDLQAAFNDGVFGLGAKEVPTLSFSTGTSDGQAYVDLGVTYNPGFSLLFIEVSPVTLTYTRRAFRPT</sequence>
<dbReference type="AlphaFoldDB" id="A0A255YBH6"/>
<protein>
    <recommendedName>
        <fullName evidence="2">TadE-like domain-containing protein</fullName>
    </recommendedName>
</protein>
<evidence type="ECO:0000313" key="4">
    <source>
        <dbReference type="Proteomes" id="UP000216991"/>
    </source>
</evidence>
<keyword evidence="1" id="KW-0812">Transmembrane</keyword>
<comment type="caution">
    <text evidence="3">The sequence shown here is derived from an EMBL/GenBank/DDBJ whole genome shotgun (WGS) entry which is preliminary data.</text>
</comment>
<keyword evidence="1" id="KW-0472">Membrane</keyword>
<dbReference type="EMBL" id="NOXT01000117">
    <property type="protein sequence ID" value="OYQ26513.1"/>
    <property type="molecule type" value="Genomic_DNA"/>
</dbReference>
<dbReference type="InterPro" id="IPR012495">
    <property type="entry name" value="TadE-like_dom"/>
</dbReference>
<keyword evidence="4" id="KW-1185">Reference proteome</keyword>
<feature type="transmembrane region" description="Helical" evidence="1">
    <location>
        <begin position="80"/>
        <end position="102"/>
    </location>
</feature>
<dbReference type="OrthoDB" id="7407543at2"/>
<evidence type="ECO:0000256" key="1">
    <source>
        <dbReference type="SAM" id="Phobius"/>
    </source>
</evidence>
<reference evidence="3 4" key="1">
    <citation type="submission" date="2017-07" db="EMBL/GenBank/DDBJ databases">
        <title>Sandarakinorhabdus cyanobacteriorum sp. nov., a novel bacterium isolated from cyanobacterial aggregates in a eutrophic lake.</title>
        <authorList>
            <person name="Cai H."/>
        </authorList>
    </citation>
    <scope>NUCLEOTIDE SEQUENCE [LARGE SCALE GENOMIC DNA]</scope>
    <source>
        <strain evidence="3 4">TH057</strain>
    </source>
</reference>
<accession>A0A255YBH6</accession>